<dbReference type="CDD" id="cd00085">
    <property type="entry name" value="HNHc"/>
    <property type="match status" value="1"/>
</dbReference>
<dbReference type="OrthoDB" id="9837at2157"/>
<organism evidence="3 4">
    <name type="scientific">Halostagnicola kamekurae</name>
    <dbReference type="NCBI Taxonomy" id="619731"/>
    <lineage>
        <taxon>Archaea</taxon>
        <taxon>Methanobacteriati</taxon>
        <taxon>Methanobacteriota</taxon>
        <taxon>Stenosarchaea group</taxon>
        <taxon>Halobacteria</taxon>
        <taxon>Halobacteriales</taxon>
        <taxon>Natrialbaceae</taxon>
        <taxon>Halostagnicola</taxon>
    </lineage>
</organism>
<evidence type="ECO:0000313" key="3">
    <source>
        <dbReference type="EMBL" id="SFT04480.1"/>
    </source>
</evidence>
<reference evidence="4" key="1">
    <citation type="submission" date="2016-10" db="EMBL/GenBank/DDBJ databases">
        <authorList>
            <person name="Varghese N."/>
            <person name="Submissions S."/>
        </authorList>
    </citation>
    <scope>NUCLEOTIDE SEQUENCE [LARGE SCALE GENOMIC DNA]</scope>
    <source>
        <strain evidence="4">DSM 22427</strain>
    </source>
</reference>
<dbReference type="Gene3D" id="1.10.30.50">
    <property type="match status" value="1"/>
</dbReference>
<evidence type="ECO:0000313" key="4">
    <source>
        <dbReference type="Proteomes" id="UP000199199"/>
    </source>
</evidence>
<accession>A0A1I6USV0</accession>
<dbReference type="GO" id="GO:0004519">
    <property type="term" value="F:endonuclease activity"/>
    <property type="evidence" value="ECO:0007669"/>
    <property type="project" value="UniProtKB-KW"/>
</dbReference>
<proteinExistence type="predicted"/>
<keyword evidence="4" id="KW-1185">Reference proteome</keyword>
<evidence type="ECO:0000256" key="1">
    <source>
        <dbReference type="SAM" id="MobiDB-lite"/>
    </source>
</evidence>
<feature type="domain" description="HNH nuclease" evidence="2">
    <location>
        <begin position="221"/>
        <end position="278"/>
    </location>
</feature>
<protein>
    <submittedName>
        <fullName evidence="3">Putative restriction endonuclease</fullName>
    </submittedName>
</protein>
<dbReference type="EMBL" id="FOZS01000006">
    <property type="protein sequence ID" value="SFT04480.1"/>
    <property type="molecule type" value="Genomic_DNA"/>
</dbReference>
<dbReference type="SMART" id="SM00507">
    <property type="entry name" value="HNHc"/>
    <property type="match status" value="1"/>
</dbReference>
<feature type="region of interest" description="Disordered" evidence="1">
    <location>
        <begin position="196"/>
        <end position="215"/>
    </location>
</feature>
<dbReference type="Proteomes" id="UP000199199">
    <property type="component" value="Unassembled WGS sequence"/>
</dbReference>
<keyword evidence="3" id="KW-0255">Endonuclease</keyword>
<sequence length="351" mass="40286">MPEPENIFFAPCSREQKEGTYRHFQDTVLDGVDPSAYPEIPEFDDDEIAVWGVVSGNQSAWEQMEAGDILLFYTKRKSYTHAATVLETQENDTLAQKLWTPYDEGRRVEDITEGWPYIIYLTNVRRVDIHSEAFHDDIGWSTFYPQSFTRVIEDREERLVSKYGSLTEALRQHTRNDLGEAPEAITEETEELLIETEREPPELTESETAYTETQRRVRSSAFREAVLEAYDESCGVCGAQRYSPAGNPEVEAAHIYPKSEGGSDDVRNGLALCKFHHWAFDNGWISITDEHEILVREELGEETYDELSDFDGTTLSLPEKSDHHPHQIFLCEHRRLHGFEDGNLEEPIDAS</sequence>
<keyword evidence="3" id="KW-0378">Hydrolase</keyword>
<dbReference type="Pfam" id="PF13391">
    <property type="entry name" value="HNH_2"/>
    <property type="match status" value="1"/>
</dbReference>
<dbReference type="RefSeq" id="WP_092907441.1">
    <property type="nucleotide sequence ID" value="NZ_FOZS01000006.1"/>
</dbReference>
<evidence type="ECO:0000259" key="2">
    <source>
        <dbReference type="SMART" id="SM00507"/>
    </source>
</evidence>
<dbReference type="AlphaFoldDB" id="A0A1I6USV0"/>
<name>A0A1I6USV0_9EURY</name>
<gene>
    <name evidence="3" type="ORF">SAMN04488556_4061</name>
</gene>
<keyword evidence="3" id="KW-0540">Nuclease</keyword>
<dbReference type="InterPro" id="IPR003615">
    <property type="entry name" value="HNH_nuc"/>
</dbReference>